<evidence type="ECO:0000259" key="9">
    <source>
        <dbReference type="PROSITE" id="PS50280"/>
    </source>
</evidence>
<dbReference type="GO" id="GO:0008168">
    <property type="term" value="F:methyltransferase activity"/>
    <property type="evidence" value="ECO:0007669"/>
    <property type="project" value="UniProtKB-KW"/>
</dbReference>
<dbReference type="SMART" id="SM00317">
    <property type="entry name" value="SET"/>
    <property type="match status" value="1"/>
</dbReference>
<evidence type="ECO:0000256" key="5">
    <source>
        <dbReference type="ARBA" id="ARBA00022691"/>
    </source>
</evidence>
<keyword evidence="3" id="KW-0489">Methyltransferase</keyword>
<protein>
    <recommendedName>
        <fullName evidence="9">SET domain-containing protein</fullName>
    </recommendedName>
</protein>
<keyword evidence="7" id="KW-0862">Zinc</keyword>
<evidence type="ECO:0000256" key="7">
    <source>
        <dbReference type="ARBA" id="ARBA00022833"/>
    </source>
</evidence>
<evidence type="ECO:0000256" key="4">
    <source>
        <dbReference type="ARBA" id="ARBA00022679"/>
    </source>
</evidence>
<reference evidence="10" key="1">
    <citation type="journal article" date="2023" name="Plant J.">
        <title>The genome of the king protea, Protea cynaroides.</title>
        <authorList>
            <person name="Chang J."/>
            <person name="Duong T.A."/>
            <person name="Schoeman C."/>
            <person name="Ma X."/>
            <person name="Roodt D."/>
            <person name="Barker N."/>
            <person name="Li Z."/>
            <person name="Van de Peer Y."/>
            <person name="Mizrachi E."/>
        </authorList>
    </citation>
    <scope>NUCLEOTIDE SEQUENCE</scope>
    <source>
        <tissue evidence="10">Young leaves</tissue>
    </source>
</reference>
<evidence type="ECO:0000256" key="2">
    <source>
        <dbReference type="ARBA" id="ARBA00022454"/>
    </source>
</evidence>
<keyword evidence="5" id="KW-0949">S-adenosyl-L-methionine</keyword>
<keyword evidence="2" id="KW-0158">Chromosome</keyword>
<evidence type="ECO:0000313" key="11">
    <source>
        <dbReference type="Proteomes" id="UP001141806"/>
    </source>
</evidence>
<accession>A0A9Q0QSL5</accession>
<dbReference type="InterPro" id="IPR001214">
    <property type="entry name" value="SET_dom"/>
</dbReference>
<evidence type="ECO:0000256" key="6">
    <source>
        <dbReference type="ARBA" id="ARBA00022723"/>
    </source>
</evidence>
<dbReference type="PANTHER" id="PTHR46223:SF3">
    <property type="entry name" value="HISTONE-LYSINE N-METHYLTRANSFERASE SET-23"/>
    <property type="match status" value="1"/>
</dbReference>
<feature type="region of interest" description="Disordered" evidence="8">
    <location>
        <begin position="115"/>
        <end position="134"/>
    </location>
</feature>
<dbReference type="PROSITE" id="PS50280">
    <property type="entry name" value="SET"/>
    <property type="match status" value="1"/>
</dbReference>
<dbReference type="PANTHER" id="PTHR46223">
    <property type="entry name" value="HISTONE-LYSINE N-METHYLTRANSFERASE SUV39H"/>
    <property type="match status" value="1"/>
</dbReference>
<comment type="caution">
    <text evidence="10">The sequence shown here is derived from an EMBL/GenBank/DDBJ whole genome shotgun (WGS) entry which is preliminary data.</text>
</comment>
<dbReference type="CDD" id="cd09917">
    <property type="entry name" value="F-box_SF"/>
    <property type="match status" value="1"/>
</dbReference>
<organism evidence="10 11">
    <name type="scientific">Protea cynaroides</name>
    <dbReference type="NCBI Taxonomy" id="273540"/>
    <lineage>
        <taxon>Eukaryota</taxon>
        <taxon>Viridiplantae</taxon>
        <taxon>Streptophyta</taxon>
        <taxon>Embryophyta</taxon>
        <taxon>Tracheophyta</taxon>
        <taxon>Spermatophyta</taxon>
        <taxon>Magnoliopsida</taxon>
        <taxon>Proteales</taxon>
        <taxon>Proteaceae</taxon>
        <taxon>Protea</taxon>
    </lineage>
</organism>
<dbReference type="Gene3D" id="2.170.270.10">
    <property type="entry name" value="SET domain"/>
    <property type="match status" value="1"/>
</dbReference>
<proteinExistence type="predicted"/>
<keyword evidence="11" id="KW-1185">Reference proteome</keyword>
<dbReference type="Proteomes" id="UP001141806">
    <property type="component" value="Unassembled WGS sequence"/>
</dbReference>
<keyword evidence="6" id="KW-0479">Metal-binding</keyword>
<evidence type="ECO:0000256" key="8">
    <source>
        <dbReference type="SAM" id="MobiDB-lite"/>
    </source>
</evidence>
<feature type="domain" description="SET" evidence="9">
    <location>
        <begin position="207"/>
        <end position="343"/>
    </location>
</feature>
<dbReference type="Pfam" id="PF00856">
    <property type="entry name" value="SET"/>
    <property type="match status" value="1"/>
</dbReference>
<dbReference type="SUPFAM" id="SSF82199">
    <property type="entry name" value="SET domain"/>
    <property type="match status" value="1"/>
</dbReference>
<evidence type="ECO:0000256" key="3">
    <source>
        <dbReference type="ARBA" id="ARBA00022603"/>
    </source>
</evidence>
<sequence>MSREAKRICDCSRIEDEAELLFECAELIFPWLSPSNLASVSSTCKTLHQISRIITTRRASDAARSFEMNPIPFINCVDDQPYFYFIYTRSQILGFTGSPPLAQQPWGFITSPTNIKRSLSSRPSSDTGSDQNPMRSISKMLELDSGCDCKSCSQSHQVKEVGESECCTCSTIRPELLDSSPETEMVMTECGPSCACGLDCEYRSTLRGISIRLTIVKDRRKGWGLHAAQFIRHGMFVCEYAGEVLTTEEARSRHQKYDELASISQFSSALLVVREHLPSRKACLRVNIDATRVGNVARFINHSCDGGNLSTVLVRNSGLLLPRLCFFASRDIQEGEELTFSYGDVRLRPNGLQCFCSSSGCFGVLPSEQT</sequence>
<evidence type="ECO:0000256" key="1">
    <source>
        <dbReference type="ARBA" id="ARBA00004286"/>
    </source>
</evidence>
<dbReference type="InterPro" id="IPR050973">
    <property type="entry name" value="H3K9_Histone-Lys_N-MTase"/>
</dbReference>
<comment type="subcellular location">
    <subcellularLocation>
        <location evidence="1">Chromosome</location>
    </subcellularLocation>
</comment>
<dbReference type="GO" id="GO:0005694">
    <property type="term" value="C:chromosome"/>
    <property type="evidence" value="ECO:0007669"/>
    <property type="project" value="UniProtKB-SubCell"/>
</dbReference>
<dbReference type="OrthoDB" id="5792673at2759"/>
<name>A0A9Q0QSL5_9MAGN</name>
<dbReference type="AlphaFoldDB" id="A0A9Q0QSL5"/>
<dbReference type="EMBL" id="JAMYWD010000005">
    <property type="protein sequence ID" value="KAJ4970348.1"/>
    <property type="molecule type" value="Genomic_DNA"/>
</dbReference>
<dbReference type="GO" id="GO:0046872">
    <property type="term" value="F:metal ion binding"/>
    <property type="evidence" value="ECO:0007669"/>
    <property type="project" value="UniProtKB-KW"/>
</dbReference>
<dbReference type="InterPro" id="IPR046341">
    <property type="entry name" value="SET_dom_sf"/>
</dbReference>
<evidence type="ECO:0000313" key="10">
    <source>
        <dbReference type="EMBL" id="KAJ4970348.1"/>
    </source>
</evidence>
<keyword evidence="4" id="KW-0808">Transferase</keyword>
<gene>
    <name evidence="10" type="ORF">NE237_003447</name>
</gene>
<dbReference type="GO" id="GO:0032259">
    <property type="term" value="P:methylation"/>
    <property type="evidence" value="ECO:0007669"/>
    <property type="project" value="UniProtKB-KW"/>
</dbReference>